<dbReference type="InterPro" id="IPR032267">
    <property type="entry name" value="DUF4832"/>
</dbReference>
<dbReference type="HOGENOM" id="CLU_030013_0_0_11"/>
<dbReference type="RefSeq" id="WP_012865238.1">
    <property type="nucleotide sequence ID" value="NC_013521.1"/>
</dbReference>
<evidence type="ECO:0000256" key="6">
    <source>
        <dbReference type="SAM" id="SignalP"/>
    </source>
</evidence>
<keyword evidence="5" id="KW-0472">Membrane</keyword>
<dbReference type="Gene3D" id="3.20.20.80">
    <property type="entry name" value="Glycosidases"/>
    <property type="match status" value="1"/>
</dbReference>
<keyword evidence="5" id="KW-0812">Transmembrane</keyword>
<evidence type="ECO:0000256" key="3">
    <source>
        <dbReference type="ARBA" id="ARBA00022729"/>
    </source>
</evidence>
<evidence type="ECO:0000313" key="8">
    <source>
        <dbReference type="EMBL" id="ACZ20169.1"/>
    </source>
</evidence>
<evidence type="ECO:0000259" key="7">
    <source>
        <dbReference type="PROSITE" id="PS50847"/>
    </source>
</evidence>
<keyword evidence="4" id="KW-0572">Peptidoglycan-anchor</keyword>
<feature type="transmembrane region" description="Helical" evidence="5">
    <location>
        <begin position="553"/>
        <end position="570"/>
    </location>
</feature>
<evidence type="ECO:0000313" key="9">
    <source>
        <dbReference type="Proteomes" id="UP000000322"/>
    </source>
</evidence>
<evidence type="ECO:0000256" key="5">
    <source>
        <dbReference type="SAM" id="Phobius"/>
    </source>
</evidence>
<sequence>MTIDRPATRHRARGAAAAALTVALGLLGTSAVAATGPAPAPGTAGATGTATATYELAATPALATNPLKGFLPFAPEPGQSSGFADPDFPHSMEWFYLPVDSVVTGDGTYDWTAVESRLDAIAERGHQSVFRFYLDYPGQDSGVPDYLLGPDGISQDRAYDFFDNDGRSFSPDYDDPRVVDMIVDFVTAFGQEYDGDPRVGYVTAGLIGFWGEDHTYPVDGVVSDENPTGEDWMPSQATRETIWEAWDAALDDTWLLARYPSQAVKGHGFGLHDDSFAYATLPTTDWHFLTKVIEEGMQDAWQQAPIGGELYPPLQNCLFDDPLSCPDAAAEIPQGRDYNFADSVTQTHISWMMNHQAWSTGYTGATRESAVAAAASLGYDLTATQATVTSDGTTVDVALDLTNRGVAPFYYDWPASMVVLDAQGAVLAEAPVAANLPGLQPGQTSTVSATLTAGDVDLTGATVAFAVPNVMDGGLPLRFANETQDADAEGYLSLGAVPAVAAPVAPEPVVPADPAPQAQVPVVSGAAVVPAAAGPRASQSGDLAATGASSTSLGLAAAGAVALGGAVLVLRRRTLSGR</sequence>
<dbReference type="AlphaFoldDB" id="D1BIX7"/>
<keyword evidence="9" id="KW-1185">Reference proteome</keyword>
<accession>D1BIX7</accession>
<dbReference type="OrthoDB" id="9760654at2"/>
<keyword evidence="5" id="KW-1133">Transmembrane helix</keyword>
<proteinExistence type="predicted"/>
<feature type="signal peptide" evidence="6">
    <location>
        <begin position="1"/>
        <end position="33"/>
    </location>
</feature>
<evidence type="ECO:0000256" key="1">
    <source>
        <dbReference type="ARBA" id="ARBA00022512"/>
    </source>
</evidence>
<feature type="chain" id="PRO_5003020520" description="Gram-positive cocci surface proteins LPxTG domain-containing protein" evidence="6">
    <location>
        <begin position="34"/>
        <end position="578"/>
    </location>
</feature>
<gene>
    <name evidence="8" type="ordered locus">Sked_01980</name>
</gene>
<dbReference type="PROSITE" id="PS50847">
    <property type="entry name" value="GRAM_POS_ANCHORING"/>
    <property type="match status" value="1"/>
</dbReference>
<evidence type="ECO:0000256" key="2">
    <source>
        <dbReference type="ARBA" id="ARBA00022525"/>
    </source>
</evidence>
<evidence type="ECO:0000256" key="4">
    <source>
        <dbReference type="ARBA" id="ARBA00023088"/>
    </source>
</evidence>
<dbReference type="EMBL" id="CP001819">
    <property type="protein sequence ID" value="ACZ20169.1"/>
    <property type="molecule type" value="Genomic_DNA"/>
</dbReference>
<keyword evidence="1" id="KW-0134">Cell wall</keyword>
<feature type="domain" description="Gram-positive cocci surface proteins LPxTG" evidence="7">
    <location>
        <begin position="543"/>
        <end position="578"/>
    </location>
</feature>
<dbReference type="Proteomes" id="UP000000322">
    <property type="component" value="Chromosome"/>
</dbReference>
<dbReference type="KEGG" id="ske:Sked_01980"/>
<keyword evidence="2" id="KW-0964">Secreted</keyword>
<dbReference type="Pfam" id="PF16116">
    <property type="entry name" value="DUF4832"/>
    <property type="match status" value="1"/>
</dbReference>
<protein>
    <recommendedName>
        <fullName evidence="7">Gram-positive cocci surface proteins LPxTG domain-containing protein</fullName>
    </recommendedName>
</protein>
<dbReference type="NCBIfam" id="TIGR01167">
    <property type="entry name" value="LPXTG_anchor"/>
    <property type="match status" value="1"/>
</dbReference>
<name>D1BIX7_SANKS</name>
<dbReference type="eggNOG" id="COG1874">
    <property type="taxonomic scope" value="Bacteria"/>
</dbReference>
<reference evidence="8 9" key="1">
    <citation type="journal article" date="2009" name="Stand. Genomic Sci.">
        <title>Complete genome sequence of Sanguibacter keddieii type strain (ST-74).</title>
        <authorList>
            <person name="Ivanova N."/>
            <person name="Sikorski J."/>
            <person name="Sims D."/>
            <person name="Brettin T."/>
            <person name="Detter J.C."/>
            <person name="Han C."/>
            <person name="Lapidus A."/>
            <person name="Copeland A."/>
            <person name="Glavina Del Rio T."/>
            <person name="Nolan M."/>
            <person name="Chen F."/>
            <person name="Lucas S."/>
            <person name="Tice H."/>
            <person name="Cheng J.F."/>
            <person name="Bruce D."/>
            <person name="Goodwin L."/>
            <person name="Pitluck S."/>
            <person name="Pati A."/>
            <person name="Mavromatis K."/>
            <person name="Chen A."/>
            <person name="Palaniappan K."/>
            <person name="D'haeseleer P."/>
            <person name="Chain P."/>
            <person name="Bristow J."/>
            <person name="Eisen J.A."/>
            <person name="Markowitz V."/>
            <person name="Hugenholtz P."/>
            <person name="Goker M."/>
            <person name="Pukall R."/>
            <person name="Klenk H.P."/>
            <person name="Kyrpides N.C."/>
        </authorList>
    </citation>
    <scope>NUCLEOTIDE SEQUENCE [LARGE SCALE GENOMIC DNA]</scope>
    <source>
        <strain evidence="9">ATCC 51767 / DSM 10542 / NCFB 3025 / ST-74</strain>
    </source>
</reference>
<dbReference type="STRING" id="446469.Sked_01980"/>
<dbReference type="InterPro" id="IPR019931">
    <property type="entry name" value="LPXTG_anchor"/>
</dbReference>
<organism evidence="8 9">
    <name type="scientific">Sanguibacter keddieii (strain ATCC 51767 / DSM 10542 / NCFB 3025 / ST-74)</name>
    <dbReference type="NCBI Taxonomy" id="446469"/>
    <lineage>
        <taxon>Bacteria</taxon>
        <taxon>Bacillati</taxon>
        <taxon>Actinomycetota</taxon>
        <taxon>Actinomycetes</taxon>
        <taxon>Micrococcales</taxon>
        <taxon>Sanguibacteraceae</taxon>
        <taxon>Sanguibacter</taxon>
    </lineage>
</organism>
<keyword evidence="3 6" id="KW-0732">Signal</keyword>